<gene>
    <name evidence="13" type="ORF">HPP92_024279</name>
</gene>
<dbReference type="Pfam" id="PF00069">
    <property type="entry name" value="Pkinase"/>
    <property type="match status" value="1"/>
</dbReference>
<keyword evidence="4" id="KW-0808">Transferase</keyword>
<dbReference type="InterPro" id="IPR000719">
    <property type="entry name" value="Prot_kinase_dom"/>
</dbReference>
<evidence type="ECO:0000256" key="11">
    <source>
        <dbReference type="SAM" id="MobiDB-lite"/>
    </source>
</evidence>
<dbReference type="PANTHER" id="PTHR24056:SF107">
    <property type="entry name" value="CYCLIN-DEPENDENT KINASE 11A-RELATED"/>
    <property type="match status" value="1"/>
</dbReference>
<dbReference type="PROSITE" id="PS50011">
    <property type="entry name" value="PROTEIN_KINASE_DOM"/>
    <property type="match status" value="1"/>
</dbReference>
<feature type="compositionally biased region" description="Basic and acidic residues" evidence="11">
    <location>
        <begin position="102"/>
        <end position="115"/>
    </location>
</feature>
<dbReference type="GO" id="GO:0004693">
    <property type="term" value="F:cyclin-dependent protein serine/threonine kinase activity"/>
    <property type="evidence" value="ECO:0007669"/>
    <property type="project" value="UniProtKB-EC"/>
</dbReference>
<evidence type="ECO:0000256" key="6">
    <source>
        <dbReference type="ARBA" id="ARBA00022777"/>
    </source>
</evidence>
<dbReference type="FunFam" id="1.10.510.10:FF:000211">
    <property type="entry name" value="Cyclin-dependent kinase G-2"/>
    <property type="match status" value="1"/>
</dbReference>
<evidence type="ECO:0000256" key="4">
    <source>
        <dbReference type="ARBA" id="ARBA00022679"/>
    </source>
</evidence>
<reference evidence="13 14" key="1">
    <citation type="journal article" date="2020" name="Nat. Food">
        <title>A phased Vanilla planifolia genome enables genetic improvement of flavour and production.</title>
        <authorList>
            <person name="Hasing T."/>
            <person name="Tang H."/>
            <person name="Brym M."/>
            <person name="Khazi F."/>
            <person name="Huang T."/>
            <person name="Chambers A.H."/>
        </authorList>
    </citation>
    <scope>NUCLEOTIDE SEQUENCE [LARGE SCALE GENOMIC DNA]</scope>
    <source>
        <tissue evidence="13">Leaf</tissue>
    </source>
</reference>
<comment type="catalytic activity">
    <reaction evidence="9">
        <text>L-seryl-[protein] + ATP = O-phospho-L-seryl-[protein] + ADP + H(+)</text>
        <dbReference type="Rhea" id="RHEA:17989"/>
        <dbReference type="Rhea" id="RHEA-COMP:9863"/>
        <dbReference type="Rhea" id="RHEA-COMP:11604"/>
        <dbReference type="ChEBI" id="CHEBI:15378"/>
        <dbReference type="ChEBI" id="CHEBI:29999"/>
        <dbReference type="ChEBI" id="CHEBI:30616"/>
        <dbReference type="ChEBI" id="CHEBI:83421"/>
        <dbReference type="ChEBI" id="CHEBI:456216"/>
        <dbReference type="EC" id="2.7.11.22"/>
    </reaction>
</comment>
<comment type="similarity">
    <text evidence="1">Belongs to the protein kinase superfamily. CMGC Ser/Thr protein kinase family. CDC2/CDKX subfamily.</text>
</comment>
<proteinExistence type="inferred from homology"/>
<evidence type="ECO:0000256" key="1">
    <source>
        <dbReference type="ARBA" id="ARBA00006485"/>
    </source>
</evidence>
<dbReference type="PROSITE" id="PS00108">
    <property type="entry name" value="PROTEIN_KINASE_ST"/>
    <property type="match status" value="1"/>
</dbReference>
<comment type="caution">
    <text evidence="13">The sequence shown here is derived from an EMBL/GenBank/DDBJ whole genome shotgun (WGS) entry which is preliminary data.</text>
</comment>
<evidence type="ECO:0000313" key="13">
    <source>
        <dbReference type="EMBL" id="KAG0454987.1"/>
    </source>
</evidence>
<dbReference type="SMART" id="SM00220">
    <property type="entry name" value="S_TKc"/>
    <property type="match status" value="1"/>
</dbReference>
<evidence type="ECO:0000256" key="9">
    <source>
        <dbReference type="ARBA" id="ARBA00048367"/>
    </source>
</evidence>
<keyword evidence="7" id="KW-0067">ATP-binding</keyword>
<dbReference type="CDD" id="cd07843">
    <property type="entry name" value="STKc_CDC2L1"/>
    <property type="match status" value="1"/>
</dbReference>
<dbReference type="GO" id="GO:0007346">
    <property type="term" value="P:regulation of mitotic cell cycle"/>
    <property type="evidence" value="ECO:0007669"/>
    <property type="project" value="TreeGrafter"/>
</dbReference>
<dbReference type="GO" id="GO:0005524">
    <property type="term" value="F:ATP binding"/>
    <property type="evidence" value="ECO:0007669"/>
    <property type="project" value="UniProtKB-KW"/>
</dbReference>
<dbReference type="EMBL" id="JADCNL010000013">
    <property type="protein sequence ID" value="KAG0454987.1"/>
    <property type="molecule type" value="Genomic_DNA"/>
</dbReference>
<dbReference type="InterPro" id="IPR050108">
    <property type="entry name" value="CDK"/>
</dbReference>
<dbReference type="GO" id="GO:0005634">
    <property type="term" value="C:nucleus"/>
    <property type="evidence" value="ECO:0007669"/>
    <property type="project" value="TreeGrafter"/>
</dbReference>
<evidence type="ECO:0000256" key="7">
    <source>
        <dbReference type="ARBA" id="ARBA00022840"/>
    </source>
</evidence>
<protein>
    <recommendedName>
        <fullName evidence="12">Protein kinase domain-containing protein</fullName>
    </recommendedName>
</protein>
<comment type="catalytic activity">
    <reaction evidence="10">
        <text>[DNA-directed RNA polymerase] + ATP = phospho-[DNA-directed RNA polymerase] + ADP + H(+)</text>
        <dbReference type="Rhea" id="RHEA:10216"/>
        <dbReference type="Rhea" id="RHEA-COMP:11321"/>
        <dbReference type="Rhea" id="RHEA-COMP:11322"/>
        <dbReference type="ChEBI" id="CHEBI:15378"/>
        <dbReference type="ChEBI" id="CHEBI:30616"/>
        <dbReference type="ChEBI" id="CHEBI:43176"/>
        <dbReference type="ChEBI" id="CHEBI:68546"/>
        <dbReference type="ChEBI" id="CHEBI:456216"/>
        <dbReference type="EC" id="2.7.11.23"/>
    </reaction>
</comment>
<evidence type="ECO:0000256" key="10">
    <source>
        <dbReference type="ARBA" id="ARBA00049280"/>
    </source>
</evidence>
<dbReference type="InterPro" id="IPR045267">
    <property type="entry name" value="CDK11/PITSLRE_STKc"/>
</dbReference>
<sequence>MEQDVIEDEFTGFRICVMARVRYGGHSGRDSWCRESGVDILRRDGRSRGRCRDEDLQQSCGWDLQKDGRSRDGKMHTKGGASNPAKHDPGELASDSSSEVEDGFKKPAHVDEASSGKKRKYSLVVRDLVDKKDSVINLKSRNEDIIARSSPHPVLRGSYKHIPAKRIKTSKKLLTSVDMDFSIVSFRNKWMENGDQPEPLGVDNMPERTMACSRWVKDIIEVDVHETYEEKLTNNRKNGTHLTPSLDESLESGEVISSEGSDESASSVAGYGGLCHEASLENFDSLVYGKCAFGEESYSKDNVGSFEIDVEGGRVNRMWSGKPTCARINMLQGCRSVDEFEKLNKINEGTYGIVYRARDKKTGEIVALKKVKMGKEEEGFPLTSLREINILFSLQHPSIVEVKEVVMGRTINDIFMVMEYMDFDLEGLLRTIKRPFHISEIKCLMLQLLAGIKYLHDNWLLHRDLKTSNLLFNNFGELKICDFGLSRQYGSPSKSYTQLVVSLWYRAPELLLGANKYSTAIDMWSLGCIMAEILSKEPLFPGKNEVDQLNKIFCIMGTPDDKSWPEFSRLPGAKVKFPKKPFKLHEKFHRMSTKSFLGYPLLSDAGFDLLNRLLTYDPDKRITAEDALNHPWFREYPLPTTTDLMPTFLSQLTPNRCKQSFMKTTDRLQHLGQRDALYLGNADYFCQIGLLLLHNGEICCGIIWLITSDS</sequence>
<feature type="compositionally biased region" description="Basic and acidic residues" evidence="11">
    <location>
        <begin position="64"/>
        <end position="75"/>
    </location>
</feature>
<dbReference type="InterPro" id="IPR008271">
    <property type="entry name" value="Ser/Thr_kinase_AS"/>
</dbReference>
<evidence type="ECO:0000259" key="12">
    <source>
        <dbReference type="PROSITE" id="PS50011"/>
    </source>
</evidence>
<keyword evidence="6" id="KW-0418">Kinase</keyword>
<evidence type="ECO:0000256" key="2">
    <source>
        <dbReference type="ARBA" id="ARBA00022527"/>
    </source>
</evidence>
<dbReference type="GO" id="GO:0008353">
    <property type="term" value="F:RNA polymerase II CTD heptapeptide repeat kinase activity"/>
    <property type="evidence" value="ECO:0007669"/>
    <property type="project" value="UniProtKB-EC"/>
</dbReference>
<keyword evidence="3" id="KW-0597">Phosphoprotein</keyword>
<dbReference type="Gene3D" id="1.10.510.10">
    <property type="entry name" value="Transferase(Phosphotransferase) domain 1"/>
    <property type="match status" value="1"/>
</dbReference>
<evidence type="ECO:0000256" key="3">
    <source>
        <dbReference type="ARBA" id="ARBA00022553"/>
    </source>
</evidence>
<keyword evidence="2" id="KW-0723">Serine/threonine-protein kinase</keyword>
<dbReference type="InterPro" id="IPR011009">
    <property type="entry name" value="Kinase-like_dom_sf"/>
</dbReference>
<feature type="domain" description="Protein kinase" evidence="12">
    <location>
        <begin position="340"/>
        <end position="633"/>
    </location>
</feature>
<keyword evidence="14" id="KW-1185">Reference proteome</keyword>
<evidence type="ECO:0000313" key="14">
    <source>
        <dbReference type="Proteomes" id="UP000636800"/>
    </source>
</evidence>
<feature type="region of interest" description="Disordered" evidence="11">
    <location>
        <begin position="62"/>
        <end position="116"/>
    </location>
</feature>
<dbReference type="Gene3D" id="3.30.200.20">
    <property type="entry name" value="Phosphorylase Kinase, domain 1"/>
    <property type="match status" value="1"/>
</dbReference>
<dbReference type="PANTHER" id="PTHR24056">
    <property type="entry name" value="CELL DIVISION PROTEIN KINASE"/>
    <property type="match status" value="1"/>
</dbReference>
<evidence type="ECO:0000256" key="5">
    <source>
        <dbReference type="ARBA" id="ARBA00022741"/>
    </source>
</evidence>
<dbReference type="SUPFAM" id="SSF56112">
    <property type="entry name" value="Protein kinase-like (PK-like)"/>
    <property type="match status" value="1"/>
</dbReference>
<keyword evidence="5" id="KW-0547">Nucleotide-binding</keyword>
<dbReference type="AlphaFoldDB" id="A0A835UB03"/>
<dbReference type="Proteomes" id="UP000636800">
    <property type="component" value="Chromosome 13"/>
</dbReference>
<evidence type="ECO:0000256" key="8">
    <source>
        <dbReference type="ARBA" id="ARBA00047811"/>
    </source>
</evidence>
<comment type="catalytic activity">
    <reaction evidence="8">
        <text>L-threonyl-[protein] + ATP = O-phospho-L-threonyl-[protein] + ADP + H(+)</text>
        <dbReference type="Rhea" id="RHEA:46608"/>
        <dbReference type="Rhea" id="RHEA-COMP:11060"/>
        <dbReference type="Rhea" id="RHEA-COMP:11605"/>
        <dbReference type="ChEBI" id="CHEBI:15378"/>
        <dbReference type="ChEBI" id="CHEBI:30013"/>
        <dbReference type="ChEBI" id="CHEBI:30616"/>
        <dbReference type="ChEBI" id="CHEBI:61977"/>
        <dbReference type="ChEBI" id="CHEBI:456216"/>
        <dbReference type="EC" id="2.7.11.22"/>
    </reaction>
</comment>
<dbReference type="FunFam" id="3.30.200.20:FF:000172">
    <property type="entry name" value="cyclin-dependent kinase G-2 isoform X1"/>
    <property type="match status" value="1"/>
</dbReference>
<organism evidence="13 14">
    <name type="scientific">Vanilla planifolia</name>
    <name type="common">Vanilla</name>
    <dbReference type="NCBI Taxonomy" id="51239"/>
    <lineage>
        <taxon>Eukaryota</taxon>
        <taxon>Viridiplantae</taxon>
        <taxon>Streptophyta</taxon>
        <taxon>Embryophyta</taxon>
        <taxon>Tracheophyta</taxon>
        <taxon>Spermatophyta</taxon>
        <taxon>Magnoliopsida</taxon>
        <taxon>Liliopsida</taxon>
        <taxon>Asparagales</taxon>
        <taxon>Orchidaceae</taxon>
        <taxon>Vanilloideae</taxon>
        <taxon>Vanilleae</taxon>
        <taxon>Vanilla</taxon>
    </lineage>
</organism>
<name>A0A835UB03_VANPL</name>
<accession>A0A835UB03</accession>
<dbReference type="OrthoDB" id="66620at2759"/>